<dbReference type="AlphaFoldDB" id="T1ALB4"/>
<dbReference type="InterPro" id="IPR027463">
    <property type="entry name" value="AcrB_DN_DC_subdom"/>
</dbReference>
<accession>T1ALB4</accession>
<comment type="caution">
    <text evidence="2">The sequence shown here is derived from an EMBL/GenBank/DDBJ whole genome shotgun (WGS) entry which is preliminary data.</text>
</comment>
<feature type="region of interest" description="Disordered" evidence="1">
    <location>
        <begin position="72"/>
        <end position="94"/>
    </location>
</feature>
<evidence type="ECO:0000256" key="1">
    <source>
        <dbReference type="SAM" id="MobiDB-lite"/>
    </source>
</evidence>
<dbReference type="SUPFAM" id="SSF82714">
    <property type="entry name" value="Multidrug efflux transporter AcrB TolC docking domain, DN and DC subdomains"/>
    <property type="match status" value="1"/>
</dbReference>
<dbReference type="Gene3D" id="3.30.2090.10">
    <property type="entry name" value="Multidrug efflux transporter AcrB TolC docking domain, DN and DC subdomains"/>
    <property type="match status" value="1"/>
</dbReference>
<reference evidence="2" key="1">
    <citation type="submission" date="2013-08" db="EMBL/GenBank/DDBJ databases">
        <authorList>
            <person name="Mendez C."/>
            <person name="Richter M."/>
            <person name="Ferrer M."/>
            <person name="Sanchez J."/>
        </authorList>
    </citation>
    <scope>NUCLEOTIDE SEQUENCE</scope>
</reference>
<dbReference type="EMBL" id="AUZX01007792">
    <property type="protein sequence ID" value="EQD58147.1"/>
    <property type="molecule type" value="Genomic_DNA"/>
</dbReference>
<name>T1ALB4_9ZZZZ</name>
<protein>
    <submittedName>
        <fullName evidence="2">Acriflavin resistance protein</fullName>
    </submittedName>
</protein>
<feature type="non-terminal residue" evidence="2">
    <location>
        <position position="94"/>
    </location>
</feature>
<proteinExistence type="predicted"/>
<sequence length="94" mass="10017">MTVADISQTIRIATIGDLLQNDAKFTLPDRQVPILVNLRRSARGSLTTLENLPVPTADGGTVPLKAVAAFSFGDGPHSDTQPRPAPAHCDQRQS</sequence>
<evidence type="ECO:0000313" key="2">
    <source>
        <dbReference type="EMBL" id="EQD58147.1"/>
    </source>
</evidence>
<gene>
    <name evidence="2" type="ORF">B1A_10934</name>
</gene>
<reference evidence="2" key="2">
    <citation type="journal article" date="2014" name="ISME J.">
        <title>Microbial stratification in low pH oxic and suboxic macroscopic growths along an acid mine drainage.</title>
        <authorList>
            <person name="Mendez-Garcia C."/>
            <person name="Mesa V."/>
            <person name="Sprenger R.R."/>
            <person name="Richter M."/>
            <person name="Diez M.S."/>
            <person name="Solano J."/>
            <person name="Bargiela R."/>
            <person name="Golyshina O.V."/>
            <person name="Manteca A."/>
            <person name="Ramos J.L."/>
            <person name="Gallego J.R."/>
            <person name="Llorente I."/>
            <person name="Martins Dos Santos V.A."/>
            <person name="Jensen O.N."/>
            <person name="Pelaez A.I."/>
            <person name="Sanchez J."/>
            <person name="Ferrer M."/>
        </authorList>
    </citation>
    <scope>NUCLEOTIDE SEQUENCE</scope>
</reference>
<organism evidence="2">
    <name type="scientific">mine drainage metagenome</name>
    <dbReference type="NCBI Taxonomy" id="410659"/>
    <lineage>
        <taxon>unclassified sequences</taxon>
        <taxon>metagenomes</taxon>
        <taxon>ecological metagenomes</taxon>
    </lineage>
</organism>